<dbReference type="Gene3D" id="3.10.450.50">
    <property type="match status" value="1"/>
</dbReference>
<organism evidence="2 3">
    <name type="scientific">Teichococcus vastitatis</name>
    <dbReference type="NCBI Taxonomy" id="2307076"/>
    <lineage>
        <taxon>Bacteria</taxon>
        <taxon>Pseudomonadati</taxon>
        <taxon>Pseudomonadota</taxon>
        <taxon>Alphaproteobacteria</taxon>
        <taxon>Acetobacterales</taxon>
        <taxon>Roseomonadaceae</taxon>
        <taxon>Roseomonas</taxon>
    </lineage>
</organism>
<dbReference type="InterPro" id="IPR032710">
    <property type="entry name" value="NTF2-like_dom_sf"/>
</dbReference>
<dbReference type="Proteomes" id="UP001201985">
    <property type="component" value="Unassembled WGS sequence"/>
</dbReference>
<gene>
    <name evidence="2" type="ORF">MON41_17185</name>
</gene>
<evidence type="ECO:0000259" key="1">
    <source>
        <dbReference type="Pfam" id="PF12680"/>
    </source>
</evidence>
<comment type="caution">
    <text evidence="2">The sequence shown here is derived from an EMBL/GenBank/DDBJ whole genome shotgun (WGS) entry which is preliminary data.</text>
</comment>
<dbReference type="Pfam" id="PF12680">
    <property type="entry name" value="SnoaL_2"/>
    <property type="match status" value="1"/>
</dbReference>
<dbReference type="RefSeq" id="WP_202910792.1">
    <property type="nucleotide sequence ID" value="NZ_JALBUU010000029.1"/>
</dbReference>
<reference evidence="2 3" key="1">
    <citation type="submission" date="2022-03" db="EMBL/GenBank/DDBJ databases">
        <title>Complete genome analysis of Roseomonas KG 17.1 : a prolific producer of plant growth promoters.</title>
        <authorList>
            <person name="Saadouli I."/>
            <person name="Najjari A."/>
            <person name="Mosbah A."/>
            <person name="Ouzari H.I."/>
        </authorList>
    </citation>
    <scope>NUCLEOTIDE SEQUENCE [LARGE SCALE GENOMIC DNA]</scope>
    <source>
        <strain evidence="2 3">KG17-1</strain>
    </source>
</reference>
<keyword evidence="3" id="KW-1185">Reference proteome</keyword>
<accession>A0ABS9W842</accession>
<dbReference type="EMBL" id="JALBUU010000029">
    <property type="protein sequence ID" value="MCI0755457.1"/>
    <property type="molecule type" value="Genomic_DNA"/>
</dbReference>
<name>A0ABS9W842_9PROT</name>
<sequence length="141" mass="15838">MERSVMTAATDLLHRHLETLVAYPASWEALIADEVLWELPYAPSIGHPGQLEGREAVLRHAAWFRNAVANFRFLDLRLQALADPEAALAEVRAEAIIKSTGRLYQQDYVVLLRSRGGQIIGLREYFNPIRAAQAMEADVRA</sequence>
<protein>
    <submittedName>
        <fullName evidence="2">Nuclear transport factor 2 family protein</fullName>
    </submittedName>
</protein>
<proteinExistence type="predicted"/>
<evidence type="ECO:0000313" key="2">
    <source>
        <dbReference type="EMBL" id="MCI0755457.1"/>
    </source>
</evidence>
<dbReference type="SUPFAM" id="SSF54427">
    <property type="entry name" value="NTF2-like"/>
    <property type="match status" value="1"/>
</dbReference>
<evidence type="ECO:0000313" key="3">
    <source>
        <dbReference type="Proteomes" id="UP001201985"/>
    </source>
</evidence>
<feature type="domain" description="SnoaL-like" evidence="1">
    <location>
        <begin position="25"/>
        <end position="120"/>
    </location>
</feature>
<dbReference type="InterPro" id="IPR037401">
    <property type="entry name" value="SnoaL-like"/>
</dbReference>